<reference evidence="2" key="1">
    <citation type="journal article" date="2019" name="Philos. Trans. R. Soc. Lond., B, Biol. Sci.">
        <title>Targeted metagenomic recovery of four divergent viruses reveals shared and distinctive characteristics of giant viruses of marine eukaryotes.</title>
        <authorList>
            <person name="Needham D.M."/>
            <person name="Poirier C."/>
            <person name="Hehenberger E."/>
            <person name="Jimenez V."/>
            <person name="Swalwell J.E."/>
            <person name="Santoro A.E."/>
            <person name="Worden A.Z."/>
        </authorList>
    </citation>
    <scope>NUCLEOTIDE SEQUENCE</scope>
    <source>
        <strain evidence="2">OPacV-421</strain>
    </source>
</reference>
<proteinExistence type="predicted"/>
<evidence type="ECO:0000256" key="1">
    <source>
        <dbReference type="SAM" id="Phobius"/>
    </source>
</evidence>
<dbReference type="EMBL" id="MN448299">
    <property type="protein sequence ID" value="QFG75097.1"/>
    <property type="molecule type" value="Genomic_DNA"/>
</dbReference>
<dbReference type="Gene3D" id="3.30.470.20">
    <property type="entry name" value="ATP-grasp fold, B domain"/>
    <property type="match status" value="1"/>
</dbReference>
<keyword evidence="1" id="KW-0472">Membrane</keyword>
<feature type="transmembrane region" description="Helical" evidence="1">
    <location>
        <begin position="232"/>
        <end position="250"/>
    </location>
</feature>
<dbReference type="SUPFAM" id="SSF56059">
    <property type="entry name" value="Glutathione synthetase ATP-binding domain-like"/>
    <property type="match status" value="1"/>
</dbReference>
<organism evidence="2">
    <name type="scientific">Megaviridae environmental sample</name>
    <dbReference type="NCBI Taxonomy" id="1737588"/>
    <lineage>
        <taxon>Viruses</taxon>
        <taxon>Varidnaviria</taxon>
        <taxon>Bamfordvirae</taxon>
        <taxon>Nucleocytoviricota</taxon>
        <taxon>Megaviricetes</taxon>
        <taxon>Imitervirales</taxon>
        <taxon>Mimiviridae</taxon>
        <taxon>environmental samples</taxon>
    </lineage>
</organism>
<feature type="transmembrane region" description="Helical" evidence="1">
    <location>
        <begin position="294"/>
        <end position="313"/>
    </location>
</feature>
<evidence type="ECO:0008006" key="3">
    <source>
        <dbReference type="Google" id="ProtNLM"/>
    </source>
</evidence>
<evidence type="ECO:0000313" key="2">
    <source>
        <dbReference type="EMBL" id="QFG75097.1"/>
    </source>
</evidence>
<sequence length="357" mass="42472">MGLHNTYRDPWPVLITKNIPHFDSIAYIKFPKHNFVYDKLWVAQTQNIQCGTLEDLDEDKVSYPIFIKPRHGNESASSKNCYKIKKKEELAKYKHIPSMMWSEFIDKREGMTDFILHNGVIVYQITCVYSKTQKGTVADVWKYISLDTNAPPKIVKWVNKYLYNFSGICNVQYRGDKIIEVSLRLSRGGAYFYCTNNTLLIENMNELADHNIWKYDNTDQLTFEPFYSFKCYISIFIIYLLPQYLITFLMRQYDCLPFYEYYFEPGKNMGMVFFQFMNKDFEKGKRVKRLLENLMLFSQIFIICFFILCIVAYCKNYKYKFTLLCTFIIIYMTRFLNPLSSQVGLYKAQASVIKKYI</sequence>
<protein>
    <recommendedName>
        <fullName evidence="3">ATP-grasp domain-containing protein</fullName>
    </recommendedName>
</protein>
<accession>A0A5J6VNB3</accession>
<name>A0A5J6VNB3_9VIRU</name>
<keyword evidence="1" id="KW-0812">Transmembrane</keyword>
<feature type="transmembrane region" description="Helical" evidence="1">
    <location>
        <begin position="319"/>
        <end position="337"/>
    </location>
</feature>
<keyword evidence="1" id="KW-1133">Transmembrane helix</keyword>